<proteinExistence type="predicted"/>
<accession>A0A1E3W9P4</accession>
<dbReference type="InterPro" id="IPR038666">
    <property type="entry name" value="SSP1_head-tail_sf"/>
</dbReference>
<dbReference type="AlphaFoldDB" id="A0A1E3W9P4"/>
<evidence type="ECO:0000313" key="1">
    <source>
        <dbReference type="EMBL" id="ODS02538.1"/>
    </source>
</evidence>
<name>A0A1E3W9P4_9HYPH</name>
<reference evidence="1 2" key="1">
    <citation type="journal article" date="2016" name="Environ. Microbiol.">
        <title>New Methyloceanibacter diversity from North Sea sediments includes methanotroph containing solely the soluble methane monooxygenase.</title>
        <authorList>
            <person name="Vekeman B."/>
            <person name="Kerckhof F.M."/>
            <person name="Cremers G."/>
            <person name="de Vos P."/>
            <person name="Vandamme P."/>
            <person name="Boon N."/>
            <person name="Op den Camp H.J."/>
            <person name="Heylen K."/>
        </authorList>
    </citation>
    <scope>NUCLEOTIDE SEQUENCE [LARGE SCALE GENOMIC DNA]</scope>
    <source>
        <strain evidence="1 2">R-67177</strain>
    </source>
</reference>
<keyword evidence="2" id="KW-1185">Reference proteome</keyword>
<dbReference type="Gene3D" id="2.40.10.270">
    <property type="entry name" value="Bacteriophage SPP1 head-tail adaptor protein"/>
    <property type="match status" value="1"/>
</dbReference>
<dbReference type="RefSeq" id="WP_069624266.1">
    <property type="nucleotide sequence ID" value="NZ_LPWD01000280.1"/>
</dbReference>
<dbReference type="Proteomes" id="UP000095042">
    <property type="component" value="Unassembled WGS sequence"/>
</dbReference>
<dbReference type="EMBL" id="LPWD01000280">
    <property type="protein sequence ID" value="ODS02538.1"/>
    <property type="molecule type" value="Genomic_DNA"/>
</dbReference>
<sequence length="107" mass="11723">MTGPGDLRHRLVLEEAQRVSDGAGGFTEDWVTVATVWAALELSGGGEGVEAGRLAGRMTHGVTLRYRAGVTPAMRFRHGARVLHILAVIDEGARRQWLRCLCEERDL</sequence>
<comment type="caution">
    <text evidence="1">The sequence shown here is derived from an EMBL/GenBank/DDBJ whole genome shotgun (WGS) entry which is preliminary data.</text>
</comment>
<dbReference type="OrthoDB" id="7570189at2"/>
<evidence type="ECO:0000313" key="2">
    <source>
        <dbReference type="Proteomes" id="UP000095042"/>
    </source>
</evidence>
<dbReference type="InterPro" id="IPR008767">
    <property type="entry name" value="Phage_SPP1_head-tail_adaptor"/>
</dbReference>
<protein>
    <recommendedName>
        <fullName evidence="3">Head-tail adaptor protein</fullName>
    </recommendedName>
</protein>
<organism evidence="1 2">
    <name type="scientific">Methyloceanibacter marginalis</name>
    <dbReference type="NCBI Taxonomy" id="1774971"/>
    <lineage>
        <taxon>Bacteria</taxon>
        <taxon>Pseudomonadati</taxon>
        <taxon>Pseudomonadota</taxon>
        <taxon>Alphaproteobacteria</taxon>
        <taxon>Hyphomicrobiales</taxon>
        <taxon>Hyphomicrobiaceae</taxon>
        <taxon>Methyloceanibacter</taxon>
    </lineage>
</organism>
<evidence type="ECO:0008006" key="3">
    <source>
        <dbReference type="Google" id="ProtNLM"/>
    </source>
</evidence>
<dbReference type="NCBIfam" id="TIGR01563">
    <property type="entry name" value="gp16_SPP1"/>
    <property type="match status" value="1"/>
</dbReference>
<gene>
    <name evidence="1" type="ORF">AUC71_14725</name>
</gene>
<dbReference type="Pfam" id="PF05521">
    <property type="entry name" value="Phage_HCP"/>
    <property type="match status" value="1"/>
</dbReference>